<protein>
    <submittedName>
        <fullName evidence="1">Uncharacterized protein</fullName>
    </submittedName>
</protein>
<accession>A0ACC0YDJ2</accession>
<dbReference type="Proteomes" id="UP001163603">
    <property type="component" value="Chromosome 7"/>
</dbReference>
<evidence type="ECO:0000313" key="2">
    <source>
        <dbReference type="Proteomes" id="UP001163603"/>
    </source>
</evidence>
<sequence length="47" mass="4926">MMDVEVVGGDVASMDPDLLQLPELSPSALKSNPYLAEGALFDLAFAS</sequence>
<proteinExistence type="predicted"/>
<name>A0ACC0YDJ2_9ROSI</name>
<dbReference type="EMBL" id="CM047742">
    <property type="protein sequence ID" value="KAJ0034207.1"/>
    <property type="molecule type" value="Genomic_DNA"/>
</dbReference>
<organism evidence="1 2">
    <name type="scientific">Pistacia integerrima</name>
    <dbReference type="NCBI Taxonomy" id="434235"/>
    <lineage>
        <taxon>Eukaryota</taxon>
        <taxon>Viridiplantae</taxon>
        <taxon>Streptophyta</taxon>
        <taxon>Embryophyta</taxon>
        <taxon>Tracheophyta</taxon>
        <taxon>Spermatophyta</taxon>
        <taxon>Magnoliopsida</taxon>
        <taxon>eudicotyledons</taxon>
        <taxon>Gunneridae</taxon>
        <taxon>Pentapetalae</taxon>
        <taxon>rosids</taxon>
        <taxon>malvids</taxon>
        <taxon>Sapindales</taxon>
        <taxon>Anacardiaceae</taxon>
        <taxon>Pistacia</taxon>
    </lineage>
</organism>
<gene>
    <name evidence="1" type="ORF">Pint_25084</name>
</gene>
<reference evidence="2" key="1">
    <citation type="journal article" date="2023" name="G3 (Bethesda)">
        <title>Genome assembly and association tests identify interacting loci associated with vigor, precocity, and sex in interspecific pistachio rootstocks.</title>
        <authorList>
            <person name="Palmer W."/>
            <person name="Jacygrad E."/>
            <person name="Sagayaradj S."/>
            <person name="Cavanaugh K."/>
            <person name="Han R."/>
            <person name="Bertier L."/>
            <person name="Beede B."/>
            <person name="Kafkas S."/>
            <person name="Golino D."/>
            <person name="Preece J."/>
            <person name="Michelmore R."/>
        </authorList>
    </citation>
    <scope>NUCLEOTIDE SEQUENCE [LARGE SCALE GENOMIC DNA]</scope>
</reference>
<keyword evidence="2" id="KW-1185">Reference proteome</keyword>
<comment type="caution">
    <text evidence="1">The sequence shown here is derived from an EMBL/GenBank/DDBJ whole genome shotgun (WGS) entry which is preliminary data.</text>
</comment>
<evidence type="ECO:0000313" key="1">
    <source>
        <dbReference type="EMBL" id="KAJ0034207.1"/>
    </source>
</evidence>